<protein>
    <submittedName>
        <fullName evidence="1">Uncharacterized protein</fullName>
    </submittedName>
</protein>
<name>A0A2P8CVW2_9BACT</name>
<proteinExistence type="predicted"/>
<dbReference type="Proteomes" id="UP000240572">
    <property type="component" value="Unassembled WGS sequence"/>
</dbReference>
<dbReference type="RefSeq" id="WP_106525117.1">
    <property type="nucleotide sequence ID" value="NZ_PYGD01000013.1"/>
</dbReference>
<gene>
    <name evidence="1" type="ORF">B0I18_113107</name>
</gene>
<sequence length="174" mass="19998">MASLINILIPVATFYSNIEHLVNGSGMHWYIETLEDEEHTIVKIENTQHLLQHLDARYHTLYLTSEVFDVALQDSFYDDDYCIHAIEVQGGRTTGTELENLGLRIISKTPDKQVRSFFNKLGRHLKNDAAYGIGLEPSSSPLYRNAYYCRESIKGKKLWFDFKRKITPLTVAVT</sequence>
<organism evidence="1 2">
    <name type="scientific">Taibaiella chishuiensis</name>
    <dbReference type="NCBI Taxonomy" id="1434707"/>
    <lineage>
        <taxon>Bacteria</taxon>
        <taxon>Pseudomonadati</taxon>
        <taxon>Bacteroidota</taxon>
        <taxon>Chitinophagia</taxon>
        <taxon>Chitinophagales</taxon>
        <taxon>Chitinophagaceae</taxon>
        <taxon>Taibaiella</taxon>
    </lineage>
</organism>
<dbReference type="OrthoDB" id="1246428at2"/>
<accession>A0A2P8CVW2</accession>
<reference evidence="1 2" key="1">
    <citation type="submission" date="2018-03" db="EMBL/GenBank/DDBJ databases">
        <title>Genomic Encyclopedia of Type Strains, Phase III (KMG-III): the genomes of soil and plant-associated and newly described type strains.</title>
        <authorList>
            <person name="Whitman W."/>
        </authorList>
    </citation>
    <scope>NUCLEOTIDE SEQUENCE [LARGE SCALE GENOMIC DNA]</scope>
    <source>
        <strain evidence="1 2">CGMCC 1.12700</strain>
    </source>
</reference>
<keyword evidence="2" id="KW-1185">Reference proteome</keyword>
<comment type="caution">
    <text evidence="1">The sequence shown here is derived from an EMBL/GenBank/DDBJ whole genome shotgun (WGS) entry which is preliminary data.</text>
</comment>
<dbReference type="EMBL" id="PYGD01000013">
    <property type="protein sequence ID" value="PSK89095.1"/>
    <property type="molecule type" value="Genomic_DNA"/>
</dbReference>
<dbReference type="AlphaFoldDB" id="A0A2P8CVW2"/>
<evidence type="ECO:0000313" key="1">
    <source>
        <dbReference type="EMBL" id="PSK89095.1"/>
    </source>
</evidence>
<evidence type="ECO:0000313" key="2">
    <source>
        <dbReference type="Proteomes" id="UP000240572"/>
    </source>
</evidence>